<feature type="domain" description="Heterokaryon incompatibility" evidence="1">
    <location>
        <begin position="196"/>
        <end position="352"/>
    </location>
</feature>
<accession>A0A3E2GUE5</accession>
<feature type="non-terminal residue" evidence="2">
    <location>
        <position position="612"/>
    </location>
</feature>
<reference evidence="2 3" key="1">
    <citation type="submission" date="2018-05" db="EMBL/GenBank/DDBJ databases">
        <title>Draft genome sequence of Scytalidium lignicola DSM 105466, a ubiquitous saprotrophic fungus.</title>
        <authorList>
            <person name="Buettner E."/>
            <person name="Gebauer A.M."/>
            <person name="Hofrichter M."/>
            <person name="Liers C."/>
            <person name="Kellner H."/>
        </authorList>
    </citation>
    <scope>NUCLEOTIDE SEQUENCE [LARGE SCALE GENOMIC DNA]</scope>
    <source>
        <strain evidence="2 3">DSM 105466</strain>
    </source>
</reference>
<sequence length="612" mass="69168">MDSPTPHGSDGISQSNRSYEIILLDNWNTAPICLWDGSPEEVMDRVEWVKKIKGLRDSADAGCVSCQILHSLVKTTTTDYDRHLRVYGVDGWYEIGVTDGIRADLVQQRCFDVFVPTDIGDPPRGIAQRLLRGESSRETSIEWAQRELSNCLQSHKWCQSKPTSFLPTRLINVSLNRAGGNIFLEDSSTVPPGSQYVTLSYCWGGVQPECLTTRETLPERQRCIPWTTLPQTFKDAIEFTRTMNIPYIWIDGVCIIQKDKEDWLREGGRMFHVYKNSYATIAAAGENPFTGLWPTSTSWQEKLLATIKLNGRSWPLYADARHDHYWEWDVKSTTKAQQNSYPLFRRAWTYQERLISPRVILFMGGEVAFQCFQKATCECGEINEQRKDDISSHRSDRLLAIGAVAEQVQAVRRGEDYLAGLWSGSLLDDLLWEIARDKRASPTAGPSWSWASWGVGPRGIFWYKDRGFHGFTTLAQIVEAKCIYSDGNPFGAVVSGRLVFQGRLLSCRALCIQGSIKMLLCERVPLPVSPPPQDDIKLDSGLPENGRMFHFSFYLFEIGKDSPEVSTPATSHFLVLQDVDKENGSYSRIGIARFKNSAIMNKLGKTKVVTIE</sequence>
<gene>
    <name evidence="2" type="ORF">B7463_g11599</name>
</gene>
<evidence type="ECO:0000259" key="1">
    <source>
        <dbReference type="Pfam" id="PF06985"/>
    </source>
</evidence>
<dbReference type="PANTHER" id="PTHR33112:SF16">
    <property type="entry name" value="HETEROKARYON INCOMPATIBILITY DOMAIN-CONTAINING PROTEIN"/>
    <property type="match status" value="1"/>
</dbReference>
<proteinExistence type="predicted"/>
<dbReference type="AlphaFoldDB" id="A0A3E2GUE5"/>
<dbReference type="OrthoDB" id="3562689at2759"/>
<dbReference type="Proteomes" id="UP000258309">
    <property type="component" value="Unassembled WGS sequence"/>
</dbReference>
<dbReference type="InterPro" id="IPR010730">
    <property type="entry name" value="HET"/>
</dbReference>
<dbReference type="STRING" id="5539.A0A3E2GUE5"/>
<name>A0A3E2GUE5_SCYLI</name>
<evidence type="ECO:0000313" key="2">
    <source>
        <dbReference type="EMBL" id="RFU24739.1"/>
    </source>
</evidence>
<feature type="non-terminal residue" evidence="2">
    <location>
        <position position="1"/>
    </location>
</feature>
<comment type="caution">
    <text evidence="2">The sequence shown here is derived from an EMBL/GenBank/DDBJ whole genome shotgun (WGS) entry which is preliminary data.</text>
</comment>
<dbReference type="PANTHER" id="PTHR33112">
    <property type="entry name" value="DOMAIN PROTEIN, PUTATIVE-RELATED"/>
    <property type="match status" value="1"/>
</dbReference>
<organism evidence="2 3">
    <name type="scientific">Scytalidium lignicola</name>
    <name type="common">Hyphomycete</name>
    <dbReference type="NCBI Taxonomy" id="5539"/>
    <lineage>
        <taxon>Eukaryota</taxon>
        <taxon>Fungi</taxon>
        <taxon>Dikarya</taxon>
        <taxon>Ascomycota</taxon>
        <taxon>Pezizomycotina</taxon>
        <taxon>Leotiomycetes</taxon>
        <taxon>Leotiomycetes incertae sedis</taxon>
        <taxon>Scytalidium</taxon>
    </lineage>
</organism>
<dbReference type="Pfam" id="PF06985">
    <property type="entry name" value="HET"/>
    <property type="match status" value="1"/>
</dbReference>
<keyword evidence="3" id="KW-1185">Reference proteome</keyword>
<dbReference type="EMBL" id="NCSJ02000407">
    <property type="protein sequence ID" value="RFU24739.1"/>
    <property type="molecule type" value="Genomic_DNA"/>
</dbReference>
<protein>
    <recommendedName>
        <fullName evidence="1">Heterokaryon incompatibility domain-containing protein</fullName>
    </recommendedName>
</protein>
<evidence type="ECO:0000313" key="3">
    <source>
        <dbReference type="Proteomes" id="UP000258309"/>
    </source>
</evidence>